<dbReference type="EMBL" id="JBHLUU010000118">
    <property type="protein sequence ID" value="MFC0477229.1"/>
    <property type="molecule type" value="Genomic_DNA"/>
</dbReference>
<dbReference type="SUPFAM" id="SSF55961">
    <property type="entry name" value="Bet v1-like"/>
    <property type="match status" value="1"/>
</dbReference>
<organism evidence="4 5">
    <name type="scientific">Robertmurraya beringensis</name>
    <dbReference type="NCBI Taxonomy" id="641660"/>
    <lineage>
        <taxon>Bacteria</taxon>
        <taxon>Bacillati</taxon>
        <taxon>Bacillota</taxon>
        <taxon>Bacilli</taxon>
        <taxon>Bacillales</taxon>
        <taxon>Bacillaceae</taxon>
        <taxon>Robertmurraya</taxon>
    </lineage>
</organism>
<dbReference type="Gene3D" id="1.10.10.10">
    <property type="entry name" value="Winged helix-like DNA-binding domain superfamily/Winged helix DNA-binding domain"/>
    <property type="match status" value="1"/>
</dbReference>
<dbReference type="SMART" id="SM00418">
    <property type="entry name" value="HTH_ARSR"/>
    <property type="match status" value="1"/>
</dbReference>
<accession>A0ABV6KV77</accession>
<dbReference type="PANTHER" id="PTHR38600:SF1">
    <property type="entry name" value="TRANSCRIPTIONAL REGULATORY PROTEIN"/>
    <property type="match status" value="1"/>
</dbReference>
<dbReference type="InterPro" id="IPR036390">
    <property type="entry name" value="WH_DNA-bd_sf"/>
</dbReference>
<dbReference type="CDD" id="cd00090">
    <property type="entry name" value="HTH_ARSR"/>
    <property type="match status" value="1"/>
</dbReference>
<keyword evidence="5" id="KW-1185">Reference proteome</keyword>
<protein>
    <submittedName>
        <fullName evidence="4">SRPBCC domain-containing protein</fullName>
    </submittedName>
</protein>
<dbReference type="Pfam" id="PF08327">
    <property type="entry name" value="AHSA1"/>
    <property type="match status" value="1"/>
</dbReference>
<dbReference type="CDD" id="cd07814">
    <property type="entry name" value="SRPBCC_CalC_Aha1-like"/>
    <property type="match status" value="1"/>
</dbReference>
<dbReference type="InterPro" id="IPR036388">
    <property type="entry name" value="WH-like_DNA-bd_sf"/>
</dbReference>
<dbReference type="Pfam" id="PF12840">
    <property type="entry name" value="HTH_20"/>
    <property type="match status" value="1"/>
</dbReference>
<dbReference type="PANTHER" id="PTHR38600">
    <property type="entry name" value="TRANSCRIPTIONAL REGULATORY PROTEIN"/>
    <property type="match status" value="1"/>
</dbReference>
<evidence type="ECO:0000256" key="1">
    <source>
        <dbReference type="ARBA" id="ARBA00006817"/>
    </source>
</evidence>
<dbReference type="Proteomes" id="UP001589738">
    <property type="component" value="Unassembled WGS sequence"/>
</dbReference>
<dbReference type="InterPro" id="IPR001845">
    <property type="entry name" value="HTH_ArsR_DNA-bd_dom"/>
</dbReference>
<dbReference type="InterPro" id="IPR011991">
    <property type="entry name" value="ArsR-like_HTH"/>
</dbReference>
<dbReference type="Gene3D" id="3.30.530.20">
    <property type="match status" value="1"/>
</dbReference>
<evidence type="ECO:0000259" key="3">
    <source>
        <dbReference type="SMART" id="SM00418"/>
    </source>
</evidence>
<proteinExistence type="inferred from homology"/>
<comment type="similarity">
    <text evidence="1">Belongs to the AHA1 family.</text>
</comment>
<sequence length="272" mass="31438">MFKTNLERIIMMEDELSALFKALGHPIRRRILDILKQSPQTTGELNDFFPEVSRYAIMKHLSALQEGNLVIVRREGKYRFNYLNVIPLEEMNKRWVGKYMKKDAQSLLNLKSVAEQTGGELEMDQSKQARVFRIEQEVVINAPREKVFKALTEKAEDWWEFRLAPKGVPSTFSFDPVPGGQFIEKWGENDGAVWGNVYYVNAPEEIRLHGHLGMRGAVNSAYTYRLIEKEGVTTLQLSHTASGVLEEEWEESHTHGWKHLLGTLLKKYVEEQ</sequence>
<dbReference type="PRINTS" id="PR00778">
    <property type="entry name" value="HTHARSR"/>
</dbReference>
<evidence type="ECO:0000256" key="2">
    <source>
        <dbReference type="ARBA" id="ARBA00023125"/>
    </source>
</evidence>
<feature type="domain" description="HTH arsR-type" evidence="3">
    <location>
        <begin position="18"/>
        <end position="93"/>
    </location>
</feature>
<reference evidence="4 5" key="1">
    <citation type="submission" date="2024-09" db="EMBL/GenBank/DDBJ databases">
        <authorList>
            <person name="Sun Q."/>
            <person name="Mori K."/>
        </authorList>
    </citation>
    <scope>NUCLEOTIDE SEQUENCE [LARGE SCALE GENOMIC DNA]</scope>
    <source>
        <strain evidence="4 5">CGMCC 1.9126</strain>
    </source>
</reference>
<dbReference type="InterPro" id="IPR013538">
    <property type="entry name" value="ASHA1/2-like_C"/>
</dbReference>
<dbReference type="RefSeq" id="WP_377058800.1">
    <property type="nucleotide sequence ID" value="NZ_JBHLUU010000118.1"/>
</dbReference>
<evidence type="ECO:0000313" key="4">
    <source>
        <dbReference type="EMBL" id="MFC0477229.1"/>
    </source>
</evidence>
<gene>
    <name evidence="4" type="ORF">ACFFHF_18670</name>
</gene>
<evidence type="ECO:0000313" key="5">
    <source>
        <dbReference type="Proteomes" id="UP001589738"/>
    </source>
</evidence>
<keyword evidence="2" id="KW-0238">DNA-binding</keyword>
<dbReference type="InterPro" id="IPR023393">
    <property type="entry name" value="START-like_dom_sf"/>
</dbReference>
<comment type="caution">
    <text evidence="4">The sequence shown here is derived from an EMBL/GenBank/DDBJ whole genome shotgun (WGS) entry which is preliminary data.</text>
</comment>
<name>A0ABV6KV77_9BACI</name>
<dbReference type="SUPFAM" id="SSF46785">
    <property type="entry name" value="Winged helix' DNA-binding domain"/>
    <property type="match status" value="1"/>
</dbReference>